<dbReference type="PANTHER" id="PTHR31350:SF21">
    <property type="entry name" value="F-BOX ONLY PROTEIN 21"/>
    <property type="match status" value="1"/>
</dbReference>
<dbReference type="RefSeq" id="WP_259310800.1">
    <property type="nucleotide sequence ID" value="NZ_CP087164.1"/>
</dbReference>
<gene>
    <name evidence="3" type="ORF">DSM104329_03143</name>
</gene>
<evidence type="ECO:0000313" key="4">
    <source>
        <dbReference type="Proteomes" id="UP001162834"/>
    </source>
</evidence>
<name>A0A9E7C1I8_9ACTN</name>
<evidence type="ECO:0000259" key="2">
    <source>
        <dbReference type="Pfam" id="PF13369"/>
    </source>
</evidence>
<evidence type="ECO:0000256" key="1">
    <source>
        <dbReference type="ARBA" id="ARBA00007100"/>
    </source>
</evidence>
<dbReference type="EMBL" id="CP087164">
    <property type="protein sequence ID" value="UGS36734.1"/>
    <property type="molecule type" value="Genomic_DNA"/>
</dbReference>
<dbReference type="Pfam" id="PF13369">
    <property type="entry name" value="Transglut_core2"/>
    <property type="match status" value="1"/>
</dbReference>
<dbReference type="Proteomes" id="UP001162834">
    <property type="component" value="Chromosome"/>
</dbReference>
<sequence length="214" mass="23109">MPVDSFSVLAAAPDAPLDELALAMAAEMRPIDADRALERLDALAGRIDPVAIGAAAELHALVSVLAHEDGFQGDRAAYDDPRNSMLDLVLERRRGLPILLSVVYVEVARRAGIAMAGFGLTGHFVCGHVGGDEVLLIDPFDGGRPIAPAYGALRPWTPHEIATRMLNNLVGSYERRGDLTRAIRAADLRMLLPADEEDSVRHEIQARALHARLN</sequence>
<organism evidence="3 4">
    <name type="scientific">Capillimicrobium parvum</name>
    <dbReference type="NCBI Taxonomy" id="2884022"/>
    <lineage>
        <taxon>Bacteria</taxon>
        <taxon>Bacillati</taxon>
        <taxon>Actinomycetota</taxon>
        <taxon>Thermoleophilia</taxon>
        <taxon>Solirubrobacterales</taxon>
        <taxon>Capillimicrobiaceae</taxon>
        <taxon>Capillimicrobium</taxon>
    </lineage>
</organism>
<comment type="similarity">
    <text evidence="1">Belongs to the UPF0162 family.</text>
</comment>
<evidence type="ECO:0000313" key="3">
    <source>
        <dbReference type="EMBL" id="UGS36734.1"/>
    </source>
</evidence>
<reference evidence="3" key="1">
    <citation type="journal article" date="2022" name="Int. J. Syst. Evol. Microbiol.">
        <title>Pseudomonas aegrilactucae sp. nov. and Pseudomonas morbosilactucae sp. nov., pathogens causing bacterial rot of lettuce in Japan.</title>
        <authorList>
            <person name="Sawada H."/>
            <person name="Fujikawa T."/>
            <person name="Satou M."/>
        </authorList>
    </citation>
    <scope>NUCLEOTIDE SEQUENCE</scope>
    <source>
        <strain evidence="3">0166_1</strain>
    </source>
</reference>
<keyword evidence="4" id="KW-1185">Reference proteome</keyword>
<dbReference type="KEGG" id="sbae:DSM104329_03143"/>
<proteinExistence type="inferred from homology"/>
<dbReference type="PANTHER" id="PTHR31350">
    <property type="entry name" value="SI:DKEY-261L7.2"/>
    <property type="match status" value="1"/>
</dbReference>
<feature type="domain" description="Protein SirB1 N-terminal" evidence="2">
    <location>
        <begin position="36"/>
        <end position="146"/>
    </location>
</feature>
<dbReference type="AlphaFoldDB" id="A0A9E7C1I8"/>
<protein>
    <recommendedName>
        <fullName evidence="2">Protein SirB1 N-terminal domain-containing protein</fullName>
    </recommendedName>
</protein>
<accession>A0A9E7C1I8</accession>
<dbReference type="InterPro" id="IPR032698">
    <property type="entry name" value="SirB1_N"/>
</dbReference>